<proteinExistence type="inferred from homology"/>
<feature type="binding site" evidence="10">
    <location>
        <position position="177"/>
    </location>
    <ligand>
        <name>Ca(2+)</name>
        <dbReference type="ChEBI" id="CHEBI:29108"/>
        <label>2</label>
    </ligand>
</feature>
<dbReference type="Ensembl" id="ENSCMIT00000011922.1">
    <property type="protein sequence ID" value="ENSCMIP00000011639.1"/>
    <property type="gene ID" value="ENSCMIG00000006028.1"/>
</dbReference>
<keyword evidence="10" id="KW-0106">Calcium</keyword>
<evidence type="ECO:0000256" key="13">
    <source>
        <dbReference type="SAM" id="SignalP"/>
    </source>
</evidence>
<dbReference type="GO" id="GO:0030574">
    <property type="term" value="P:collagen catabolic process"/>
    <property type="evidence" value="ECO:0007669"/>
    <property type="project" value="TreeGrafter"/>
</dbReference>
<feature type="short sequence motif" description="Cysteine switch" evidence="11">
    <location>
        <begin position="75"/>
        <end position="82"/>
    </location>
</feature>
<reference evidence="15" key="4">
    <citation type="submission" date="2025-08" db="UniProtKB">
        <authorList>
            <consortium name="Ensembl"/>
        </authorList>
    </citation>
    <scope>IDENTIFICATION</scope>
</reference>
<dbReference type="Pfam" id="PF00413">
    <property type="entry name" value="Peptidase_M10"/>
    <property type="match status" value="1"/>
</dbReference>
<feature type="chain" id="PRO_5021465524" description="Peptidase metallopeptidase domain-containing protein" evidence="13">
    <location>
        <begin position="27"/>
        <end position="259"/>
    </location>
</feature>
<name>A0A4W3HQZ3_CALMI</name>
<keyword evidence="4 13" id="KW-0732">Signal</keyword>
<dbReference type="SUPFAM" id="SSF47090">
    <property type="entry name" value="PGBD-like"/>
    <property type="match status" value="1"/>
</dbReference>
<keyword evidence="7" id="KW-0482">Metalloprotease</keyword>
<evidence type="ECO:0000256" key="3">
    <source>
        <dbReference type="ARBA" id="ARBA00022723"/>
    </source>
</evidence>
<protein>
    <recommendedName>
        <fullName evidence="14">Peptidase metallopeptidase domain-containing protein</fullName>
    </recommendedName>
</protein>
<organism evidence="15 16">
    <name type="scientific">Callorhinchus milii</name>
    <name type="common">Ghost shark</name>
    <dbReference type="NCBI Taxonomy" id="7868"/>
    <lineage>
        <taxon>Eukaryota</taxon>
        <taxon>Metazoa</taxon>
        <taxon>Chordata</taxon>
        <taxon>Craniata</taxon>
        <taxon>Vertebrata</taxon>
        <taxon>Chondrichthyes</taxon>
        <taxon>Holocephali</taxon>
        <taxon>Chimaeriformes</taxon>
        <taxon>Callorhinchidae</taxon>
        <taxon>Callorhinchus</taxon>
    </lineage>
</organism>
<keyword evidence="3 10" id="KW-0479">Metal-binding</keyword>
<feature type="binding site" evidence="10">
    <location>
        <position position="213"/>
    </location>
    <ligand>
        <name>Zn(2+)</name>
        <dbReference type="ChEBI" id="CHEBI:29105"/>
        <label>2</label>
        <note>catalytic</note>
    </ligand>
</feature>
<feature type="binding site" evidence="10">
    <location>
        <position position="183"/>
    </location>
    <ligand>
        <name>Ca(2+)</name>
        <dbReference type="ChEBI" id="CHEBI:29108"/>
        <label>3</label>
    </ligand>
</feature>
<feature type="compositionally biased region" description="Gly residues" evidence="12">
    <location>
        <begin position="222"/>
        <end position="239"/>
    </location>
</feature>
<reference evidence="16" key="3">
    <citation type="journal article" date="2014" name="Nature">
        <title>Elephant shark genome provides unique insights into gnathostome evolution.</title>
        <authorList>
            <consortium name="International Elephant Shark Genome Sequencing Consortium"/>
            <person name="Venkatesh B."/>
            <person name="Lee A.P."/>
            <person name="Ravi V."/>
            <person name="Maurya A.K."/>
            <person name="Lian M.M."/>
            <person name="Swann J.B."/>
            <person name="Ohta Y."/>
            <person name="Flajnik M.F."/>
            <person name="Sutoh Y."/>
            <person name="Kasahara M."/>
            <person name="Hoon S."/>
            <person name="Gangu V."/>
            <person name="Roy S.W."/>
            <person name="Irimia M."/>
            <person name="Korzh V."/>
            <person name="Kondrychyn I."/>
            <person name="Lim Z.W."/>
            <person name="Tay B.H."/>
            <person name="Tohari S."/>
            <person name="Kong K.W."/>
            <person name="Ho S."/>
            <person name="Lorente-Galdos B."/>
            <person name="Quilez J."/>
            <person name="Marques-Bonet T."/>
            <person name="Raney B.J."/>
            <person name="Ingham P.W."/>
            <person name="Tay A."/>
            <person name="Hillier L.W."/>
            <person name="Minx P."/>
            <person name="Boehm T."/>
            <person name="Wilson R.K."/>
            <person name="Brenner S."/>
            <person name="Warren W.C."/>
        </authorList>
    </citation>
    <scope>NUCLEOTIDE SEQUENCE [LARGE SCALE GENOMIC DNA]</scope>
</reference>
<dbReference type="CDD" id="cd04278">
    <property type="entry name" value="ZnMc_MMP"/>
    <property type="match status" value="1"/>
</dbReference>
<feature type="signal peptide" evidence="13">
    <location>
        <begin position="1"/>
        <end position="26"/>
    </location>
</feature>
<feature type="binding site" evidence="10">
    <location>
        <position position="186"/>
    </location>
    <ligand>
        <name>Ca(2+)</name>
        <dbReference type="ChEBI" id="CHEBI:29108"/>
        <label>1</label>
    </ligand>
</feature>
<dbReference type="SUPFAM" id="SSF55486">
    <property type="entry name" value="Metalloproteases ('zincins'), catalytic domain"/>
    <property type="match status" value="1"/>
</dbReference>
<comment type="cofactor">
    <cofactor evidence="10">
        <name>Zn(2+)</name>
        <dbReference type="ChEBI" id="CHEBI:29105"/>
    </cofactor>
    <text evidence="10">Binds 2 Zn(2+) ions per subunit.</text>
</comment>
<dbReference type="InterPro" id="IPR024079">
    <property type="entry name" value="MetalloPept_cat_dom_sf"/>
</dbReference>
<dbReference type="AlphaFoldDB" id="A0A4W3HQZ3"/>
<evidence type="ECO:0000256" key="2">
    <source>
        <dbReference type="ARBA" id="ARBA00022670"/>
    </source>
</evidence>
<reference evidence="16" key="2">
    <citation type="journal article" date="2007" name="PLoS Biol.">
        <title>Survey sequencing and comparative analysis of the elephant shark (Callorhinchus milii) genome.</title>
        <authorList>
            <person name="Venkatesh B."/>
            <person name="Kirkness E.F."/>
            <person name="Loh Y.H."/>
            <person name="Halpern A.L."/>
            <person name="Lee A.P."/>
            <person name="Johnson J."/>
            <person name="Dandona N."/>
            <person name="Viswanathan L.D."/>
            <person name="Tay A."/>
            <person name="Venter J.C."/>
            <person name="Strausberg R.L."/>
            <person name="Brenner S."/>
        </authorList>
    </citation>
    <scope>NUCLEOTIDE SEQUENCE [LARGE SCALE GENOMIC DNA]</scope>
</reference>
<dbReference type="GO" id="GO:0005615">
    <property type="term" value="C:extracellular space"/>
    <property type="evidence" value="ECO:0007669"/>
    <property type="project" value="TreeGrafter"/>
</dbReference>
<evidence type="ECO:0000256" key="7">
    <source>
        <dbReference type="ARBA" id="ARBA00023049"/>
    </source>
</evidence>
<dbReference type="InterPro" id="IPR006026">
    <property type="entry name" value="Peptidase_Metallo"/>
</dbReference>
<dbReference type="GO" id="GO:0004222">
    <property type="term" value="F:metalloendopeptidase activity"/>
    <property type="evidence" value="ECO:0007669"/>
    <property type="project" value="InterPro"/>
</dbReference>
<evidence type="ECO:0000256" key="12">
    <source>
        <dbReference type="SAM" id="MobiDB-lite"/>
    </source>
</evidence>
<feature type="binding site" evidence="10">
    <location>
        <position position="179"/>
    </location>
    <ligand>
        <name>Ca(2+)</name>
        <dbReference type="ChEBI" id="CHEBI:29108"/>
        <label>2</label>
    </ligand>
</feature>
<sequence length="259" mass="28189">MRLLKPPALLVLLSAVLCLTFPPVSARREINENDWSRCRRNGFLLSQKIMEMQQFFHLRLTGTLDEDTMEEIEKPRCGYPDVKSFTLFGGSPRWPRNTVTYRYSCFANIDVSESDQAIAEAFKVWSDVTPLKFLKRNSGNADIVIFSAADHGDGGNSRFDGRNGVLAHAYAPGRGIGGDTHFDAAERWSLTSNGINFFLVAAHEFGHALGLGHSNDRRALIPGGGQREGGGRRPGGRQGGRARVGRGLLGVGEGSGGLG</sequence>
<dbReference type="InterPro" id="IPR021190">
    <property type="entry name" value="Pept_M10A"/>
</dbReference>
<evidence type="ECO:0000256" key="1">
    <source>
        <dbReference type="ARBA" id="ARBA00010370"/>
    </source>
</evidence>
<dbReference type="PRINTS" id="PR00138">
    <property type="entry name" value="MATRIXIN"/>
</dbReference>
<evidence type="ECO:0000256" key="10">
    <source>
        <dbReference type="PIRSR" id="PIRSR621190-2"/>
    </source>
</evidence>
<feature type="binding site" evidence="10">
    <location>
        <position position="203"/>
    </location>
    <ligand>
        <name>Zn(2+)</name>
        <dbReference type="ChEBI" id="CHEBI:29105"/>
        <label>2</label>
        <note>catalytic</note>
    </ligand>
</feature>
<feature type="binding site" evidence="10">
    <location>
        <position position="207"/>
    </location>
    <ligand>
        <name>Zn(2+)</name>
        <dbReference type="ChEBI" id="CHEBI:29105"/>
        <label>2</label>
        <note>catalytic</note>
    </ligand>
</feature>
<keyword evidence="2" id="KW-0645">Protease</keyword>
<feature type="binding site" evidence="10">
    <location>
        <position position="142"/>
    </location>
    <ligand>
        <name>Ca(2+)</name>
        <dbReference type="ChEBI" id="CHEBI:29108"/>
        <label>2</label>
    </ligand>
</feature>
<dbReference type="InterPro" id="IPR033739">
    <property type="entry name" value="M10A_MMP"/>
</dbReference>
<feature type="binding site" evidence="10">
    <location>
        <position position="153"/>
    </location>
    <ligand>
        <name>Zn(2+)</name>
        <dbReference type="ChEBI" id="CHEBI:29105"/>
        <label>1</label>
    </ligand>
</feature>
<evidence type="ECO:0000259" key="14">
    <source>
        <dbReference type="SMART" id="SM00235"/>
    </source>
</evidence>
<evidence type="ECO:0000256" key="11">
    <source>
        <dbReference type="PIRSR" id="PIRSR621190-5"/>
    </source>
</evidence>
<keyword evidence="5" id="KW-0378">Hydrolase</keyword>
<dbReference type="PANTHER" id="PTHR10201">
    <property type="entry name" value="MATRIX METALLOPROTEINASE"/>
    <property type="match status" value="1"/>
</dbReference>
<feature type="binding site" description="in inhibited form" evidence="10">
    <location>
        <position position="77"/>
    </location>
    <ligand>
        <name>Zn(2+)</name>
        <dbReference type="ChEBI" id="CHEBI:29105"/>
        <label>2</label>
        <note>catalytic</note>
    </ligand>
</feature>
<dbReference type="GO" id="GO:0008270">
    <property type="term" value="F:zinc ion binding"/>
    <property type="evidence" value="ECO:0007669"/>
    <property type="project" value="InterPro"/>
</dbReference>
<evidence type="ECO:0000256" key="8">
    <source>
        <dbReference type="ARBA" id="ARBA00023145"/>
    </source>
</evidence>
<feature type="domain" description="Peptidase metallopeptidase" evidence="14">
    <location>
        <begin position="90"/>
        <end position="251"/>
    </location>
</feature>
<feature type="region of interest" description="Disordered" evidence="12">
    <location>
        <begin position="219"/>
        <end position="259"/>
    </location>
</feature>
<feature type="binding site" evidence="10">
    <location>
        <position position="168"/>
    </location>
    <ligand>
        <name>Zn(2+)</name>
        <dbReference type="ChEBI" id="CHEBI:29105"/>
        <label>1</label>
    </ligand>
</feature>
<dbReference type="GO" id="GO:0006508">
    <property type="term" value="P:proteolysis"/>
    <property type="evidence" value="ECO:0007669"/>
    <property type="project" value="UniProtKB-KW"/>
</dbReference>
<dbReference type="PANTHER" id="PTHR10201:SF317">
    <property type="entry name" value="MATRILYSIN-LIKE"/>
    <property type="match status" value="1"/>
</dbReference>
<dbReference type="SMART" id="SM00235">
    <property type="entry name" value="ZnMc"/>
    <property type="match status" value="1"/>
</dbReference>
<comment type="cofactor">
    <cofactor evidence="10">
        <name>Ca(2+)</name>
        <dbReference type="ChEBI" id="CHEBI:29108"/>
    </cofactor>
    <text evidence="10">Can bind about 5 Ca(2+) ions per subunit.</text>
</comment>
<evidence type="ECO:0000256" key="5">
    <source>
        <dbReference type="ARBA" id="ARBA00022801"/>
    </source>
</evidence>
<keyword evidence="6 10" id="KW-0862">Zinc</keyword>
<keyword evidence="16" id="KW-1185">Reference proteome</keyword>
<evidence type="ECO:0000256" key="9">
    <source>
        <dbReference type="PIRSR" id="PIRSR621190-1"/>
    </source>
</evidence>
<evidence type="ECO:0000313" key="16">
    <source>
        <dbReference type="Proteomes" id="UP000314986"/>
    </source>
</evidence>
<feature type="active site" evidence="9">
    <location>
        <position position="204"/>
    </location>
</feature>
<evidence type="ECO:0000256" key="6">
    <source>
        <dbReference type="ARBA" id="ARBA00022833"/>
    </source>
</evidence>
<keyword evidence="8" id="KW-0865">Zymogen</keyword>
<feature type="binding site" evidence="10">
    <location>
        <position position="160"/>
    </location>
    <ligand>
        <name>Ca(2+)</name>
        <dbReference type="ChEBI" id="CHEBI:29108"/>
        <label>3</label>
    </ligand>
</feature>
<dbReference type="Gene3D" id="3.40.390.10">
    <property type="entry name" value="Collagenase (Catalytic Domain)"/>
    <property type="match status" value="1"/>
</dbReference>
<dbReference type="InterPro" id="IPR036365">
    <property type="entry name" value="PGBD-like_sf"/>
</dbReference>
<dbReference type="GeneTree" id="ENSGT00940000160903"/>
<dbReference type="GO" id="GO:0030198">
    <property type="term" value="P:extracellular matrix organization"/>
    <property type="evidence" value="ECO:0007669"/>
    <property type="project" value="TreeGrafter"/>
</dbReference>
<dbReference type="InterPro" id="IPR001818">
    <property type="entry name" value="Pept_M10_metallopeptidase"/>
</dbReference>
<dbReference type="GO" id="GO:0031012">
    <property type="term" value="C:extracellular matrix"/>
    <property type="evidence" value="ECO:0007669"/>
    <property type="project" value="InterPro"/>
</dbReference>
<dbReference type="Proteomes" id="UP000314986">
    <property type="component" value="Unassembled WGS sequence"/>
</dbReference>
<evidence type="ECO:0000313" key="15">
    <source>
        <dbReference type="Ensembl" id="ENSCMIP00000011639.1"/>
    </source>
</evidence>
<feature type="binding site" evidence="10">
    <location>
        <position position="151"/>
    </location>
    <ligand>
        <name>Zn(2+)</name>
        <dbReference type="ChEBI" id="CHEBI:29105"/>
        <label>1</label>
    </ligand>
</feature>
<dbReference type="PROSITE" id="PS00546">
    <property type="entry name" value="CYSTEINE_SWITCH"/>
    <property type="match status" value="1"/>
</dbReference>
<accession>A0A4W3HQZ3</accession>
<reference evidence="16" key="1">
    <citation type="journal article" date="2006" name="Science">
        <title>Ancient noncoding elements conserved in the human genome.</title>
        <authorList>
            <person name="Venkatesh B."/>
            <person name="Kirkness E.F."/>
            <person name="Loh Y.H."/>
            <person name="Halpern A.L."/>
            <person name="Lee A.P."/>
            <person name="Johnson J."/>
            <person name="Dandona N."/>
            <person name="Viswanathan L.D."/>
            <person name="Tay A."/>
            <person name="Venter J.C."/>
            <person name="Strausberg R.L."/>
            <person name="Brenner S."/>
        </authorList>
    </citation>
    <scope>NUCLEOTIDE SEQUENCE [LARGE SCALE GENOMIC DNA]</scope>
</reference>
<feature type="compositionally biased region" description="Gly residues" evidence="12">
    <location>
        <begin position="247"/>
        <end position="259"/>
    </location>
</feature>
<evidence type="ECO:0000256" key="4">
    <source>
        <dbReference type="ARBA" id="ARBA00022729"/>
    </source>
</evidence>
<feature type="binding site" evidence="10">
    <location>
        <position position="181"/>
    </location>
    <ligand>
        <name>Zn(2+)</name>
        <dbReference type="ChEBI" id="CHEBI:29105"/>
        <label>1</label>
    </ligand>
</feature>
<dbReference type="InterPro" id="IPR021158">
    <property type="entry name" value="Pept_M10A_Zn_BS"/>
</dbReference>
<feature type="binding site" evidence="10">
    <location>
        <position position="186"/>
    </location>
    <ligand>
        <name>Ca(2+)</name>
        <dbReference type="ChEBI" id="CHEBI:29108"/>
        <label>3</label>
    </ligand>
</feature>
<reference evidence="15" key="5">
    <citation type="submission" date="2025-09" db="UniProtKB">
        <authorList>
            <consortium name="Ensembl"/>
        </authorList>
    </citation>
    <scope>IDENTIFICATION</scope>
</reference>
<feature type="binding site" evidence="10">
    <location>
        <position position="161"/>
    </location>
    <ligand>
        <name>Ca(2+)</name>
        <dbReference type="ChEBI" id="CHEBI:29108"/>
        <label>3</label>
    </ligand>
</feature>
<comment type="similarity">
    <text evidence="1">Belongs to the peptidase M10A family.</text>
</comment>